<protein>
    <submittedName>
        <fullName evidence="1">Predicted protein</fullName>
    </submittedName>
</protein>
<dbReference type="AlphaFoldDB" id="F2DMB2"/>
<proteinExistence type="evidence at transcript level"/>
<evidence type="ECO:0000313" key="1">
    <source>
        <dbReference type="EMBL" id="BAJ96233.1"/>
    </source>
</evidence>
<sequence>MVVIKMLIIPHRRKEERIRAMQKRRRIKLFRIIVCCNRKKKMPHVIALLKRSPAKARLVLTIRLICPLRRTMCAWTKSK</sequence>
<accession>F2DMB2</accession>
<reference evidence="1" key="1">
    <citation type="journal article" date="2011" name="Plant Physiol.">
        <title>Comprehensive sequence analysis of 24,783 barley full-length cDNAs derived from 12 clone libraries.</title>
        <authorList>
            <person name="Matsumoto T."/>
            <person name="Tanaka T."/>
            <person name="Sakai H."/>
            <person name="Amano N."/>
            <person name="Kanamori H."/>
            <person name="Kurita K."/>
            <person name="Kikuta A."/>
            <person name="Kamiya K."/>
            <person name="Yamamoto M."/>
            <person name="Ikawa H."/>
            <person name="Fujii N."/>
            <person name="Hori K."/>
            <person name="Itoh T."/>
            <person name="Sato K."/>
        </authorList>
    </citation>
    <scope>NUCLEOTIDE SEQUENCE</scope>
    <source>
        <tissue evidence="1">Shoot and root</tissue>
    </source>
</reference>
<name>F2DMB2_HORVV</name>
<organism evidence="1">
    <name type="scientific">Hordeum vulgare subsp. vulgare</name>
    <name type="common">Domesticated barley</name>
    <dbReference type="NCBI Taxonomy" id="112509"/>
    <lineage>
        <taxon>Eukaryota</taxon>
        <taxon>Viridiplantae</taxon>
        <taxon>Streptophyta</taxon>
        <taxon>Embryophyta</taxon>
        <taxon>Tracheophyta</taxon>
        <taxon>Spermatophyta</taxon>
        <taxon>Magnoliopsida</taxon>
        <taxon>Liliopsida</taxon>
        <taxon>Poales</taxon>
        <taxon>Poaceae</taxon>
        <taxon>BOP clade</taxon>
        <taxon>Pooideae</taxon>
        <taxon>Triticodae</taxon>
        <taxon>Triticeae</taxon>
        <taxon>Hordeinae</taxon>
        <taxon>Hordeum</taxon>
    </lineage>
</organism>
<dbReference type="EMBL" id="AK365030">
    <property type="protein sequence ID" value="BAJ96233.1"/>
    <property type="molecule type" value="mRNA"/>
</dbReference>